<sequence>MDQGTELMECAAGLRTVGLLISQQISQKWLTRKETDNRIFCYLLYAARMRALEDEMGGPKRIDQNQDFYNSKKTPQNLSSLKSDLCGVYKNVGRSY</sequence>
<evidence type="ECO:0000313" key="1">
    <source>
        <dbReference type="EMBL" id="OPJ70157.1"/>
    </source>
</evidence>
<dbReference type="AlphaFoldDB" id="A0A1V4JEG1"/>
<protein>
    <submittedName>
        <fullName evidence="1">Uncharacterized protein</fullName>
    </submittedName>
</protein>
<organism evidence="1 2">
    <name type="scientific">Patagioenas fasciata monilis</name>
    <dbReference type="NCBI Taxonomy" id="372326"/>
    <lineage>
        <taxon>Eukaryota</taxon>
        <taxon>Metazoa</taxon>
        <taxon>Chordata</taxon>
        <taxon>Craniata</taxon>
        <taxon>Vertebrata</taxon>
        <taxon>Euteleostomi</taxon>
        <taxon>Archelosauria</taxon>
        <taxon>Archosauria</taxon>
        <taxon>Dinosauria</taxon>
        <taxon>Saurischia</taxon>
        <taxon>Theropoda</taxon>
        <taxon>Coelurosauria</taxon>
        <taxon>Aves</taxon>
        <taxon>Neognathae</taxon>
        <taxon>Neoaves</taxon>
        <taxon>Columbimorphae</taxon>
        <taxon>Columbiformes</taxon>
        <taxon>Columbidae</taxon>
        <taxon>Patagioenas</taxon>
    </lineage>
</organism>
<accession>A0A1V4JEG1</accession>
<reference evidence="1 2" key="1">
    <citation type="submission" date="2016-02" db="EMBL/GenBank/DDBJ databases">
        <title>Band-tailed pigeon sequencing and assembly.</title>
        <authorList>
            <person name="Soares A.E."/>
            <person name="Novak B.J."/>
            <person name="Rice E.S."/>
            <person name="O'Connell B."/>
            <person name="Chang D."/>
            <person name="Weber S."/>
            <person name="Shapiro B."/>
        </authorList>
    </citation>
    <scope>NUCLEOTIDE SEQUENCE [LARGE SCALE GENOMIC DNA]</scope>
    <source>
        <strain evidence="1">BTP2013</strain>
        <tissue evidence="1">Blood</tissue>
    </source>
</reference>
<keyword evidence="2" id="KW-1185">Reference proteome</keyword>
<evidence type="ECO:0000313" key="2">
    <source>
        <dbReference type="Proteomes" id="UP000190648"/>
    </source>
</evidence>
<name>A0A1V4JEG1_PATFA</name>
<gene>
    <name evidence="1" type="ORF">AV530_019373</name>
</gene>
<comment type="caution">
    <text evidence="1">The sequence shown here is derived from an EMBL/GenBank/DDBJ whole genome shotgun (WGS) entry which is preliminary data.</text>
</comment>
<dbReference type="EMBL" id="LSYS01007908">
    <property type="protein sequence ID" value="OPJ70157.1"/>
    <property type="molecule type" value="Genomic_DNA"/>
</dbReference>
<proteinExistence type="predicted"/>
<dbReference type="Proteomes" id="UP000190648">
    <property type="component" value="Unassembled WGS sequence"/>
</dbReference>